<dbReference type="Gene3D" id="3.10.450.50">
    <property type="match status" value="1"/>
</dbReference>
<keyword evidence="3" id="KW-1185">Reference proteome</keyword>
<dbReference type="InterPro" id="IPR037401">
    <property type="entry name" value="SnoaL-like"/>
</dbReference>
<comment type="caution">
    <text evidence="2">The sequence shown here is derived from an EMBL/GenBank/DDBJ whole genome shotgun (WGS) entry which is preliminary data.</text>
</comment>
<dbReference type="SUPFAM" id="SSF54427">
    <property type="entry name" value="NTF2-like"/>
    <property type="match status" value="1"/>
</dbReference>
<name>A0A853IWX9_9BURK</name>
<dbReference type="EMBL" id="JACCKX010000001">
    <property type="protein sequence ID" value="NZA02901.1"/>
    <property type="molecule type" value="Genomic_DNA"/>
</dbReference>
<dbReference type="InterPro" id="IPR032710">
    <property type="entry name" value="NTF2-like_dom_sf"/>
</dbReference>
<evidence type="ECO:0000259" key="1">
    <source>
        <dbReference type="Pfam" id="PF12680"/>
    </source>
</evidence>
<dbReference type="RefSeq" id="WP_180551847.1">
    <property type="nucleotide sequence ID" value="NZ_JACCKX010000001.1"/>
</dbReference>
<proteinExistence type="predicted"/>
<evidence type="ECO:0000313" key="2">
    <source>
        <dbReference type="EMBL" id="NZA02901.1"/>
    </source>
</evidence>
<organism evidence="2 3">
    <name type="scientific">Ottowia beijingensis</name>
    <dbReference type="NCBI Taxonomy" id="1207057"/>
    <lineage>
        <taxon>Bacteria</taxon>
        <taxon>Pseudomonadati</taxon>
        <taxon>Pseudomonadota</taxon>
        <taxon>Betaproteobacteria</taxon>
        <taxon>Burkholderiales</taxon>
        <taxon>Comamonadaceae</taxon>
        <taxon>Ottowia</taxon>
    </lineage>
</organism>
<sequence length="203" mass="21514">MAAGMPLTTVAKFSGGLITDEALQAIDKALQALGDAPATTPAPVSAPAPAAPAEEAPMDLAPTHLHPAAARSLAAWHAMVAKADLSELARIVHPDAVFRSPMAFNPYGPAPALLLALQTVVTILKDFRYHRQFASDDGLNVVLEFSARVGDKRLKGIDIIRFDEQGLITEFEVMIRPLNGLQALGAEMGARLGQQLPGFKFKG</sequence>
<feature type="domain" description="SnoaL-like" evidence="1">
    <location>
        <begin position="74"/>
        <end position="170"/>
    </location>
</feature>
<protein>
    <submittedName>
        <fullName evidence="2">Nuclear transport factor 2 family protein</fullName>
    </submittedName>
</protein>
<gene>
    <name evidence="2" type="ORF">H0I39_16260</name>
</gene>
<dbReference type="Proteomes" id="UP000589716">
    <property type="component" value="Unassembled WGS sequence"/>
</dbReference>
<evidence type="ECO:0000313" key="3">
    <source>
        <dbReference type="Proteomes" id="UP000589716"/>
    </source>
</evidence>
<dbReference type="Pfam" id="PF12680">
    <property type="entry name" value="SnoaL_2"/>
    <property type="match status" value="1"/>
</dbReference>
<reference evidence="2 3" key="1">
    <citation type="submission" date="2020-07" db="EMBL/GenBank/DDBJ databases">
        <authorList>
            <person name="Maaloum M."/>
        </authorList>
    </citation>
    <scope>NUCLEOTIDE SEQUENCE [LARGE SCALE GENOMIC DNA]</scope>
    <source>
        <strain evidence="2 3">GCS-AN-3</strain>
    </source>
</reference>
<dbReference type="AlphaFoldDB" id="A0A853IWX9"/>
<accession>A0A853IWX9</accession>